<evidence type="ECO:0000313" key="3">
    <source>
        <dbReference type="EMBL" id="GBQ05414.1"/>
    </source>
</evidence>
<feature type="region of interest" description="Disordered" evidence="1">
    <location>
        <begin position="179"/>
        <end position="255"/>
    </location>
</feature>
<evidence type="ECO:0000313" key="4">
    <source>
        <dbReference type="Proteomes" id="UP001062901"/>
    </source>
</evidence>
<reference evidence="3" key="1">
    <citation type="submission" date="2013-04" db="EMBL/GenBank/DDBJ databases">
        <title>The genome sequencing project of 58 acetic acid bacteria.</title>
        <authorList>
            <person name="Okamoto-Kainuma A."/>
            <person name="Ishikawa M."/>
            <person name="Umino S."/>
            <person name="Koizumi Y."/>
            <person name="Shiwa Y."/>
            <person name="Yoshikawa H."/>
            <person name="Matsutani M."/>
            <person name="Matsushita K."/>
        </authorList>
    </citation>
    <scope>NUCLEOTIDE SEQUENCE</scope>
    <source>
        <strain evidence="3">DSM 15669</strain>
    </source>
</reference>
<accession>A0ABQ0NWY0</accession>
<gene>
    <name evidence="3" type="ORF">AA15669_0453</name>
</gene>
<dbReference type="EMBL" id="BAQD01000004">
    <property type="protein sequence ID" value="GBQ05414.1"/>
    <property type="molecule type" value="Genomic_DNA"/>
</dbReference>
<protein>
    <recommendedName>
        <fullName evidence="5">DUF4412 domain-containing protein</fullName>
    </recommendedName>
</protein>
<sequence length="255" mass="27072">MSHYRKLGLVGGAFAAILAAAPAHAEAPADHPALAPTRDVVVTYRFWAGGNAAAPEKKVMVSFAADGNQLRIDPIGVQGITILDRLKQRVTLISTEKKSYIQFLPVNGLSNPFMLSLNMTYHAEGMGTVAGHECRRWSIESPKGKAQACVTDDGVILAEAGVDSDGVSGKMEAQNVTYRDLPASTFEPPEGYQKIQRNTPSQKVRQGEPVPGANVVHHHAETGHQVDTTQPAASNDSAGDGSVYHSDQPSHGAGQ</sequence>
<keyword evidence="2" id="KW-0732">Signal</keyword>
<feature type="signal peptide" evidence="2">
    <location>
        <begin position="1"/>
        <end position="25"/>
    </location>
</feature>
<name>A0ABQ0NWY0_9PROT</name>
<keyword evidence="4" id="KW-1185">Reference proteome</keyword>
<feature type="chain" id="PRO_5045473733" description="DUF4412 domain-containing protein" evidence="2">
    <location>
        <begin position="26"/>
        <end position="255"/>
    </location>
</feature>
<evidence type="ECO:0000256" key="2">
    <source>
        <dbReference type="SAM" id="SignalP"/>
    </source>
</evidence>
<proteinExistence type="predicted"/>
<evidence type="ECO:0000256" key="1">
    <source>
        <dbReference type="SAM" id="MobiDB-lite"/>
    </source>
</evidence>
<feature type="compositionally biased region" description="Polar residues" evidence="1">
    <location>
        <begin position="195"/>
        <end position="204"/>
    </location>
</feature>
<dbReference type="RefSeq" id="WP_018980846.1">
    <property type="nucleotide sequence ID" value="NZ_BAQD01000004.1"/>
</dbReference>
<feature type="compositionally biased region" description="Polar residues" evidence="1">
    <location>
        <begin position="225"/>
        <end position="237"/>
    </location>
</feature>
<dbReference type="Proteomes" id="UP001062901">
    <property type="component" value="Unassembled WGS sequence"/>
</dbReference>
<organism evidence="3 4">
    <name type="scientific">Saccharibacter floricola DSM 15669</name>
    <dbReference type="NCBI Taxonomy" id="1123227"/>
    <lineage>
        <taxon>Bacteria</taxon>
        <taxon>Pseudomonadati</taxon>
        <taxon>Pseudomonadota</taxon>
        <taxon>Alphaproteobacteria</taxon>
        <taxon>Acetobacterales</taxon>
        <taxon>Acetobacteraceae</taxon>
        <taxon>Saccharibacter</taxon>
    </lineage>
</organism>
<evidence type="ECO:0008006" key="5">
    <source>
        <dbReference type="Google" id="ProtNLM"/>
    </source>
</evidence>
<comment type="caution">
    <text evidence="3">The sequence shown here is derived from an EMBL/GenBank/DDBJ whole genome shotgun (WGS) entry which is preliminary data.</text>
</comment>